<dbReference type="EMBL" id="AP035786">
    <property type="protein sequence ID" value="BFO73314.1"/>
    <property type="molecule type" value="Genomic_DNA"/>
</dbReference>
<feature type="signal peptide" evidence="1">
    <location>
        <begin position="1"/>
        <end position="22"/>
    </location>
</feature>
<name>A0AB33IUR8_9BACT</name>
<reference evidence="2" key="1">
    <citation type="submission" date="2024-07" db="EMBL/GenBank/DDBJ databases">
        <title>Complete genome sequence of Prevotella sp. YM-2024 GTC17254.</title>
        <authorList>
            <person name="Hayashi M."/>
            <person name="Muto Y."/>
            <person name="Tanaka K."/>
            <person name="Niwa H."/>
        </authorList>
    </citation>
    <scope>NUCLEOTIDE SEQUENCE</scope>
    <source>
        <strain evidence="2">GTC17254</strain>
    </source>
</reference>
<proteinExistence type="predicted"/>
<protein>
    <recommendedName>
        <fullName evidence="3">Tat pathway signal sequence</fullName>
    </recommendedName>
</protein>
<organism evidence="2">
    <name type="scientific">Prevotella sp. GTC17254</name>
    <dbReference type="NCBI Taxonomy" id="3236794"/>
    <lineage>
        <taxon>Bacteria</taxon>
        <taxon>Pseudomonadati</taxon>
        <taxon>Bacteroidota</taxon>
        <taxon>Bacteroidia</taxon>
        <taxon>Bacteroidales</taxon>
        <taxon>Prevotellaceae</taxon>
        <taxon>Prevotella</taxon>
    </lineage>
</organism>
<gene>
    <name evidence="2" type="ORF">GTC17254_09110</name>
</gene>
<evidence type="ECO:0008006" key="3">
    <source>
        <dbReference type="Google" id="ProtNLM"/>
    </source>
</evidence>
<feature type="chain" id="PRO_5044301055" description="Tat pathway signal sequence" evidence="1">
    <location>
        <begin position="23"/>
        <end position="196"/>
    </location>
</feature>
<keyword evidence="1" id="KW-0732">Signal</keyword>
<accession>A0AB33IUR8</accession>
<dbReference type="AlphaFoldDB" id="A0AB33IUR8"/>
<sequence length="196" mass="22026">MMKKTVMGFLAALLLIGMPVCAQNTAKKEPIGKRLSKFWKKTKTTMVNAGHELGDAIGFDDRVDRDTDLKEIDGVKYMPIYSVDLFAKNHPDDDKTLVDLSTAAFKKQYPGATIVSAVVPQVEWLNTAVKEGGKITGYRKRAYCYVLAKDGSDGYINARFFFMSYRKAGGKYIESSSWPKWERTDIVPVSAYEKLK</sequence>
<evidence type="ECO:0000256" key="1">
    <source>
        <dbReference type="SAM" id="SignalP"/>
    </source>
</evidence>
<evidence type="ECO:0000313" key="2">
    <source>
        <dbReference type="EMBL" id="BFO73314.1"/>
    </source>
</evidence>